<protein>
    <submittedName>
        <fullName evidence="2">Uncharacterized protein</fullName>
    </submittedName>
</protein>
<dbReference type="AlphaFoldDB" id="A0A8T0I6Y1"/>
<dbReference type="EMBL" id="CM026424">
    <property type="protein sequence ID" value="KAG0578268.1"/>
    <property type="molecule type" value="Genomic_DNA"/>
</dbReference>
<dbReference type="Proteomes" id="UP000822688">
    <property type="component" value="Chromosome 4"/>
</dbReference>
<evidence type="ECO:0000256" key="1">
    <source>
        <dbReference type="SAM" id="MobiDB-lite"/>
    </source>
</evidence>
<organism evidence="2 3">
    <name type="scientific">Ceratodon purpureus</name>
    <name type="common">Fire moss</name>
    <name type="synonym">Dicranum purpureum</name>
    <dbReference type="NCBI Taxonomy" id="3225"/>
    <lineage>
        <taxon>Eukaryota</taxon>
        <taxon>Viridiplantae</taxon>
        <taxon>Streptophyta</taxon>
        <taxon>Embryophyta</taxon>
        <taxon>Bryophyta</taxon>
        <taxon>Bryophytina</taxon>
        <taxon>Bryopsida</taxon>
        <taxon>Dicranidae</taxon>
        <taxon>Pseudoditrichales</taxon>
        <taxon>Ditrichaceae</taxon>
        <taxon>Ceratodon</taxon>
    </lineage>
</organism>
<evidence type="ECO:0000313" key="3">
    <source>
        <dbReference type="Proteomes" id="UP000822688"/>
    </source>
</evidence>
<evidence type="ECO:0000313" key="2">
    <source>
        <dbReference type="EMBL" id="KAG0578268.1"/>
    </source>
</evidence>
<reference evidence="2" key="1">
    <citation type="submission" date="2020-06" db="EMBL/GenBank/DDBJ databases">
        <title>WGS assembly of Ceratodon purpureus strain R40.</title>
        <authorList>
            <person name="Carey S.B."/>
            <person name="Jenkins J."/>
            <person name="Shu S."/>
            <person name="Lovell J.T."/>
            <person name="Sreedasyam A."/>
            <person name="Maumus F."/>
            <person name="Tiley G.P."/>
            <person name="Fernandez-Pozo N."/>
            <person name="Barry K."/>
            <person name="Chen C."/>
            <person name="Wang M."/>
            <person name="Lipzen A."/>
            <person name="Daum C."/>
            <person name="Saski C.A."/>
            <person name="Payton A.C."/>
            <person name="Mcbreen J.C."/>
            <person name="Conrad R.E."/>
            <person name="Kollar L.M."/>
            <person name="Olsson S."/>
            <person name="Huttunen S."/>
            <person name="Landis J.B."/>
            <person name="Wickett N.J."/>
            <person name="Johnson M.G."/>
            <person name="Rensing S.A."/>
            <person name="Grimwood J."/>
            <person name="Schmutz J."/>
            <person name="Mcdaniel S.F."/>
        </authorList>
    </citation>
    <scope>NUCLEOTIDE SEQUENCE</scope>
    <source>
        <strain evidence="2">R40</strain>
    </source>
</reference>
<name>A0A8T0I6Y1_CERPU</name>
<feature type="region of interest" description="Disordered" evidence="1">
    <location>
        <begin position="17"/>
        <end position="38"/>
    </location>
</feature>
<sequence>MKMSIMCAASAMTPKLDHDPDYATTHAGLPPRWGYPQRESRLGLRSGRRRLNRTTKVVMLPI</sequence>
<gene>
    <name evidence="2" type="ORF">KC19_4G010300</name>
</gene>
<proteinExistence type="predicted"/>
<keyword evidence="3" id="KW-1185">Reference proteome</keyword>
<accession>A0A8T0I6Y1</accession>
<comment type="caution">
    <text evidence="2">The sequence shown here is derived from an EMBL/GenBank/DDBJ whole genome shotgun (WGS) entry which is preliminary data.</text>
</comment>